<evidence type="ECO:0000313" key="2">
    <source>
        <dbReference type="EMBL" id="OAA62825.1"/>
    </source>
</evidence>
<dbReference type="EMBL" id="AZHD01000006">
    <property type="protein sequence ID" value="OAA62825.1"/>
    <property type="molecule type" value="Genomic_DNA"/>
</dbReference>
<protein>
    <recommendedName>
        <fullName evidence="4">F-box domain-containing protein</fullName>
    </recommendedName>
</protein>
<keyword evidence="3" id="KW-1185">Reference proteome</keyword>
<feature type="region of interest" description="Disordered" evidence="1">
    <location>
        <begin position="136"/>
        <end position="211"/>
    </location>
</feature>
<feature type="compositionally biased region" description="Gly residues" evidence="1">
    <location>
        <begin position="140"/>
        <end position="163"/>
    </location>
</feature>
<feature type="compositionally biased region" description="Polar residues" evidence="1">
    <location>
        <begin position="181"/>
        <end position="192"/>
    </location>
</feature>
<gene>
    <name evidence="2" type="ORF">SPI_04365</name>
</gene>
<sequence>MSTTVVNANGRVDGGSYTAAGWLLNHRVDSNRNRAAGQVPASSDNPALRAATAAAMAAAAGEPPQPPTVPAHYHWLARLPPMFWSRMHHYLDYAEILNLSLLSSDFRAVQVETYLPWHVRHAAVARHDNEAAIFAPRGGDAVGDRGGSNGGGGRGGSISGGRGNRGRRKRNNANGRATVANRGSSASVSTTLVGPLLPPPPPPPPRQRPQEGLRQLGCYLCFRMRNIDRFPRPEGAVQYARVLKRDMYTGRRTLQLVDPPWPGDAVYYRNVVHPPPPPVLPSVFPPGLVSPSSLHHSYGPRLPTTRTPAATALWRPSAPGAEPGRIESLRRYCIDCALDTELAMPGDVVVTMEEQQLWVCNCRQTRVMDSQRCPSCGMSPVYRN</sequence>
<dbReference type="STRING" id="1081102.A0A167VNQ7"/>
<organism evidence="2 3">
    <name type="scientific">Niveomyces insectorum RCEF 264</name>
    <dbReference type="NCBI Taxonomy" id="1081102"/>
    <lineage>
        <taxon>Eukaryota</taxon>
        <taxon>Fungi</taxon>
        <taxon>Dikarya</taxon>
        <taxon>Ascomycota</taxon>
        <taxon>Pezizomycotina</taxon>
        <taxon>Sordariomycetes</taxon>
        <taxon>Hypocreomycetidae</taxon>
        <taxon>Hypocreales</taxon>
        <taxon>Cordycipitaceae</taxon>
        <taxon>Niveomyces</taxon>
    </lineage>
</organism>
<dbReference type="AlphaFoldDB" id="A0A167VNQ7"/>
<feature type="compositionally biased region" description="Pro residues" evidence="1">
    <location>
        <begin position="196"/>
        <end position="207"/>
    </location>
</feature>
<dbReference type="Proteomes" id="UP000076874">
    <property type="component" value="Unassembled WGS sequence"/>
</dbReference>
<dbReference type="OrthoDB" id="5232052at2759"/>
<evidence type="ECO:0008006" key="4">
    <source>
        <dbReference type="Google" id="ProtNLM"/>
    </source>
</evidence>
<proteinExistence type="predicted"/>
<reference evidence="2 3" key="1">
    <citation type="journal article" date="2016" name="Genome Biol. Evol.">
        <title>Divergent and convergent evolution of fungal pathogenicity.</title>
        <authorList>
            <person name="Shang Y."/>
            <person name="Xiao G."/>
            <person name="Zheng P."/>
            <person name="Cen K."/>
            <person name="Zhan S."/>
            <person name="Wang C."/>
        </authorList>
    </citation>
    <scope>NUCLEOTIDE SEQUENCE [LARGE SCALE GENOMIC DNA]</scope>
    <source>
        <strain evidence="2 3">RCEF 264</strain>
    </source>
</reference>
<name>A0A167VNQ7_9HYPO</name>
<accession>A0A167VNQ7</accession>
<evidence type="ECO:0000256" key="1">
    <source>
        <dbReference type="SAM" id="MobiDB-lite"/>
    </source>
</evidence>
<comment type="caution">
    <text evidence="2">The sequence shown here is derived from an EMBL/GenBank/DDBJ whole genome shotgun (WGS) entry which is preliminary data.</text>
</comment>
<evidence type="ECO:0000313" key="3">
    <source>
        <dbReference type="Proteomes" id="UP000076874"/>
    </source>
</evidence>